<dbReference type="GO" id="GO:0003676">
    <property type="term" value="F:nucleic acid binding"/>
    <property type="evidence" value="ECO:0007669"/>
    <property type="project" value="InterPro"/>
</dbReference>
<evidence type="ECO:0000259" key="1">
    <source>
        <dbReference type="SMART" id="SM00507"/>
    </source>
</evidence>
<keyword evidence="2" id="KW-0540">Nuclease</keyword>
<proteinExistence type="predicted"/>
<organism evidence="2 3">
    <name type="scientific">Mycolicibacterium fortuitum</name>
    <name type="common">Mycobacterium fortuitum</name>
    <dbReference type="NCBI Taxonomy" id="1766"/>
    <lineage>
        <taxon>Bacteria</taxon>
        <taxon>Bacillati</taxon>
        <taxon>Actinomycetota</taxon>
        <taxon>Actinomycetes</taxon>
        <taxon>Mycobacteriales</taxon>
        <taxon>Mycobacteriaceae</taxon>
        <taxon>Mycolicibacterium</taxon>
    </lineage>
</organism>
<dbReference type="AlphaFoldDB" id="A0AAE4V7Z3"/>
<dbReference type="RefSeq" id="WP_317721448.1">
    <property type="nucleotide sequence ID" value="NZ_JAWLVK010000001.1"/>
</dbReference>
<dbReference type="Gene3D" id="1.10.30.50">
    <property type="match status" value="1"/>
</dbReference>
<dbReference type="InterPro" id="IPR002711">
    <property type="entry name" value="HNH"/>
</dbReference>
<dbReference type="CDD" id="cd00085">
    <property type="entry name" value="HNHc"/>
    <property type="match status" value="1"/>
</dbReference>
<dbReference type="Proteomes" id="UP001186041">
    <property type="component" value="Unassembled WGS sequence"/>
</dbReference>
<dbReference type="Pfam" id="PF01844">
    <property type="entry name" value="HNH"/>
    <property type="match status" value="1"/>
</dbReference>
<protein>
    <submittedName>
        <fullName evidence="2">HNH endonuclease signature motif containing protein</fullName>
    </submittedName>
</protein>
<dbReference type="InterPro" id="IPR003615">
    <property type="entry name" value="HNH_nuc"/>
</dbReference>
<dbReference type="GO" id="GO:0008270">
    <property type="term" value="F:zinc ion binding"/>
    <property type="evidence" value="ECO:0007669"/>
    <property type="project" value="InterPro"/>
</dbReference>
<name>A0AAE4V7Z3_MYCFO</name>
<dbReference type="GO" id="GO:0004519">
    <property type="term" value="F:endonuclease activity"/>
    <property type="evidence" value="ECO:0007669"/>
    <property type="project" value="UniProtKB-KW"/>
</dbReference>
<keyword evidence="2" id="KW-0378">Hydrolase</keyword>
<keyword evidence="2" id="KW-0255">Endonuclease</keyword>
<comment type="caution">
    <text evidence="2">The sequence shown here is derived from an EMBL/GenBank/DDBJ whole genome shotgun (WGS) entry which is preliminary data.</text>
</comment>
<dbReference type="SMART" id="SM00507">
    <property type="entry name" value="HNHc"/>
    <property type="match status" value="1"/>
</dbReference>
<evidence type="ECO:0000313" key="2">
    <source>
        <dbReference type="EMBL" id="MDV7288729.1"/>
    </source>
</evidence>
<sequence length="115" mass="13059">MKSTGFPPLVRTLIYERAAGRCERCDEWASDVELHHRRPRGAGGSRRDDTNVPSNGVALCAACHRTVESHRSKAFDDGWLVRQSQSPKDIPVYRRGEWVLLDDEGFMRFVEVEAS</sequence>
<gene>
    <name evidence="2" type="ORF">R4485_00955</name>
</gene>
<reference evidence="2" key="1">
    <citation type="submission" date="2023-10" db="EMBL/GenBank/DDBJ databases">
        <title>Mycolicibacterium fortuitum clinical isolates causing pulmonary infections in humans.</title>
        <authorList>
            <person name="Mejia-Ponce P.M."/>
            <person name="Zenteno-Cuevas R."/>
            <person name="Licona-Cassani C."/>
        </authorList>
    </citation>
    <scope>NUCLEOTIDE SEQUENCE</scope>
    <source>
        <strain evidence="2">M8</strain>
    </source>
</reference>
<feature type="domain" description="HNH nuclease" evidence="1">
    <location>
        <begin position="9"/>
        <end position="65"/>
    </location>
</feature>
<evidence type="ECO:0000313" key="3">
    <source>
        <dbReference type="Proteomes" id="UP001186041"/>
    </source>
</evidence>
<dbReference type="EMBL" id="JAWLVV010000001">
    <property type="protein sequence ID" value="MDV7288729.1"/>
    <property type="molecule type" value="Genomic_DNA"/>
</dbReference>
<accession>A0AAE4V7Z3</accession>